<dbReference type="InterPro" id="IPR034603">
    <property type="entry name" value="Dipeptide_epimerase"/>
</dbReference>
<dbReference type="InterPro" id="IPR013342">
    <property type="entry name" value="Mandelate_racemase_C"/>
</dbReference>
<dbReference type="SUPFAM" id="SSF51604">
    <property type="entry name" value="Enolase C-terminal domain-like"/>
    <property type="match status" value="1"/>
</dbReference>
<dbReference type="SFLD" id="SFLDG00180">
    <property type="entry name" value="muconate_cycloisomerase"/>
    <property type="match status" value="1"/>
</dbReference>
<dbReference type="SMART" id="SM00922">
    <property type="entry name" value="MR_MLE"/>
    <property type="match status" value="1"/>
</dbReference>
<keyword evidence="2 5" id="KW-0479">Metal-binding</keyword>
<gene>
    <name evidence="7" type="primary">dgcA</name>
    <name evidence="7" type="ORF">ACFOMD_10275</name>
</gene>
<dbReference type="InterPro" id="IPR034593">
    <property type="entry name" value="DgoD-like"/>
</dbReference>
<dbReference type="EC" id="5.1.1.-" evidence="5"/>
<evidence type="ECO:0000313" key="7">
    <source>
        <dbReference type="EMBL" id="MFC3712959.1"/>
    </source>
</evidence>
<accession>A0ABV7XCI6</accession>
<dbReference type="InterPro" id="IPR013341">
    <property type="entry name" value="Mandelate_racemase_N_dom"/>
</dbReference>
<dbReference type="InterPro" id="IPR029017">
    <property type="entry name" value="Enolase-like_N"/>
</dbReference>
<dbReference type="EMBL" id="JBHRXV010000009">
    <property type="protein sequence ID" value="MFC3712959.1"/>
    <property type="molecule type" value="Genomic_DNA"/>
</dbReference>
<feature type="domain" description="Mandelate racemase/muconate lactonizing enzyme C-terminal" evidence="6">
    <location>
        <begin position="131"/>
        <end position="222"/>
    </location>
</feature>
<evidence type="ECO:0000256" key="4">
    <source>
        <dbReference type="ARBA" id="ARBA00023235"/>
    </source>
</evidence>
<dbReference type="NCBIfam" id="NF042940">
    <property type="entry name" value="racemase_DgcA"/>
    <property type="match status" value="1"/>
</dbReference>
<evidence type="ECO:0000259" key="6">
    <source>
        <dbReference type="SMART" id="SM00922"/>
    </source>
</evidence>
<dbReference type="Pfam" id="PF02746">
    <property type="entry name" value="MR_MLE_N"/>
    <property type="match status" value="1"/>
</dbReference>
<dbReference type="Pfam" id="PF13378">
    <property type="entry name" value="MR_MLE_C"/>
    <property type="match status" value="1"/>
</dbReference>
<dbReference type="CDD" id="cd03319">
    <property type="entry name" value="L-Ala-DL-Glu_epimerase"/>
    <property type="match status" value="1"/>
</dbReference>
<protein>
    <recommendedName>
        <fullName evidence="5">Dipeptide epimerase</fullName>
        <ecNumber evidence="5">5.1.1.-</ecNumber>
    </recommendedName>
</protein>
<dbReference type="Proteomes" id="UP001595615">
    <property type="component" value="Unassembled WGS sequence"/>
</dbReference>
<keyword evidence="8" id="KW-1185">Reference proteome</keyword>
<organism evidence="7 8">
    <name type="scientific">Sphingoaurantiacus capsulatus</name>
    <dbReference type="NCBI Taxonomy" id="1771310"/>
    <lineage>
        <taxon>Bacteria</taxon>
        <taxon>Pseudomonadati</taxon>
        <taxon>Pseudomonadota</taxon>
        <taxon>Alphaproteobacteria</taxon>
        <taxon>Sphingomonadales</taxon>
        <taxon>Sphingosinicellaceae</taxon>
        <taxon>Sphingoaurantiacus</taxon>
    </lineage>
</organism>
<dbReference type="RefSeq" id="WP_380860860.1">
    <property type="nucleotide sequence ID" value="NZ_JBHRXV010000009.1"/>
</dbReference>
<dbReference type="InterPro" id="IPR036849">
    <property type="entry name" value="Enolase-like_C_sf"/>
</dbReference>
<reference evidence="8" key="1">
    <citation type="journal article" date="2019" name="Int. J. Syst. Evol. Microbiol.">
        <title>The Global Catalogue of Microorganisms (GCM) 10K type strain sequencing project: providing services to taxonomists for standard genome sequencing and annotation.</title>
        <authorList>
            <consortium name="The Broad Institute Genomics Platform"/>
            <consortium name="The Broad Institute Genome Sequencing Center for Infectious Disease"/>
            <person name="Wu L."/>
            <person name="Ma J."/>
        </authorList>
    </citation>
    <scope>NUCLEOTIDE SEQUENCE [LARGE SCALE GENOMIC DNA]</scope>
    <source>
        <strain evidence="8">KCTC 42644</strain>
    </source>
</reference>
<name>A0ABV7XCI6_9SPHN</name>
<dbReference type="Gene3D" id="3.30.390.10">
    <property type="entry name" value="Enolase-like, N-terminal domain"/>
    <property type="match status" value="1"/>
</dbReference>
<keyword evidence="4 5" id="KW-0413">Isomerase</keyword>
<comment type="similarity">
    <text evidence="1 5">Belongs to the mandelate racemase/muconate lactonizing enzyme family.</text>
</comment>
<dbReference type="SUPFAM" id="SSF54826">
    <property type="entry name" value="Enolase N-terminal domain-like"/>
    <property type="match status" value="1"/>
</dbReference>
<dbReference type="PANTHER" id="PTHR48080:SF3">
    <property type="entry name" value="ENOLASE SUPERFAMILY MEMBER DDB_G0284701"/>
    <property type="match status" value="1"/>
</dbReference>
<evidence type="ECO:0000256" key="1">
    <source>
        <dbReference type="ARBA" id="ARBA00008031"/>
    </source>
</evidence>
<evidence type="ECO:0000313" key="8">
    <source>
        <dbReference type="Proteomes" id="UP001595615"/>
    </source>
</evidence>
<sequence>MPRTLRAQHDSFPLIRPFRIARGTKTVADVVTVAIGEGEHVGRGEAVPYPRYGETIDGTLAAIEQIRPLIERGAGRDELLAALPAGAARNALDCALWDLEARLAGRDVASLSGGEALRSVPSAMTVVIDTPEAMARDAASLAGVPVLKVKVDANDPATRIRAVRAAAPRAGLIVDPNESWDEALVKAMQPLLIETGVALLEQPVPAGEDAWLAGFAPAVPICADESVHVAADLGVVALCYQVVNVKLDKAGGLTAALELAHAARARGLGLMTGCMVSSSLSIAPALHVAIMSDFVDLDGPIWLRDDRPGGVAAEGGFIHPPAPGFWGTAEA</sequence>
<dbReference type="Gene3D" id="3.20.20.120">
    <property type="entry name" value="Enolase-like C-terminal domain"/>
    <property type="match status" value="1"/>
</dbReference>
<dbReference type="PANTHER" id="PTHR48080">
    <property type="entry name" value="D-GALACTONATE DEHYDRATASE-RELATED"/>
    <property type="match status" value="1"/>
</dbReference>
<dbReference type="SFLD" id="SFLDS00001">
    <property type="entry name" value="Enolase"/>
    <property type="match status" value="1"/>
</dbReference>
<dbReference type="InterPro" id="IPR029065">
    <property type="entry name" value="Enolase_C-like"/>
</dbReference>
<keyword evidence="3 5" id="KW-0460">Magnesium</keyword>
<comment type="cofactor">
    <cofactor evidence="5">
        <name>Mg(2+)</name>
        <dbReference type="ChEBI" id="CHEBI:18420"/>
    </cofactor>
    <text evidence="5">Binds 1 Mg(2+) ion per subunit.</text>
</comment>
<proteinExistence type="inferred from homology"/>
<evidence type="ECO:0000256" key="2">
    <source>
        <dbReference type="ARBA" id="ARBA00022723"/>
    </source>
</evidence>
<evidence type="ECO:0000256" key="5">
    <source>
        <dbReference type="RuleBase" id="RU366006"/>
    </source>
</evidence>
<evidence type="ECO:0000256" key="3">
    <source>
        <dbReference type="ARBA" id="ARBA00022842"/>
    </source>
</evidence>
<dbReference type="SFLD" id="SFLDF00010">
    <property type="entry name" value="dipeptide_epimerase"/>
    <property type="match status" value="1"/>
</dbReference>
<comment type="caution">
    <text evidence="7">The sequence shown here is derived from an EMBL/GenBank/DDBJ whole genome shotgun (WGS) entry which is preliminary data.</text>
</comment>